<name>A0ABS4WF02_9MICC</name>
<proteinExistence type="predicted"/>
<accession>A0ABS4WF02</accession>
<keyword evidence="1" id="KW-0472">Membrane</keyword>
<dbReference type="RefSeq" id="WP_209907876.1">
    <property type="nucleotide sequence ID" value="NZ_BAAAMI010000017.1"/>
</dbReference>
<reference evidence="2 3" key="1">
    <citation type="submission" date="2021-03" db="EMBL/GenBank/DDBJ databases">
        <title>Sequencing the genomes of 1000 actinobacteria strains.</title>
        <authorList>
            <person name="Klenk H.-P."/>
        </authorList>
    </citation>
    <scope>NUCLEOTIDE SEQUENCE [LARGE SCALE GENOMIC DNA]</scope>
    <source>
        <strain evidence="2 3">DSM 15454</strain>
    </source>
</reference>
<evidence type="ECO:0000313" key="3">
    <source>
        <dbReference type="Proteomes" id="UP000766570"/>
    </source>
</evidence>
<keyword evidence="3" id="KW-1185">Reference proteome</keyword>
<feature type="transmembrane region" description="Helical" evidence="1">
    <location>
        <begin position="66"/>
        <end position="87"/>
    </location>
</feature>
<comment type="caution">
    <text evidence="2">The sequence shown here is derived from an EMBL/GenBank/DDBJ whole genome shotgun (WGS) entry which is preliminary data.</text>
</comment>
<feature type="transmembrane region" description="Helical" evidence="1">
    <location>
        <begin position="7"/>
        <end position="25"/>
    </location>
</feature>
<evidence type="ECO:0008006" key="4">
    <source>
        <dbReference type="Google" id="ProtNLM"/>
    </source>
</evidence>
<evidence type="ECO:0000256" key="1">
    <source>
        <dbReference type="SAM" id="Phobius"/>
    </source>
</evidence>
<dbReference type="InterPro" id="IPR021414">
    <property type="entry name" value="DUF3054"/>
</dbReference>
<protein>
    <recommendedName>
        <fullName evidence="4">DUF3054 domain-containing protein</fullName>
    </recommendedName>
</protein>
<sequence>MTSRKTWIAYFAIDVVLVLIFALSGRGSHQHSLTVLGVLQTGAPFLLALAALTLLSRPWTNHSRIWPTGVLVWLGTVALGLALRVLFGATAAVPFIIVATIVLGVFLLGRRVVTSLVARRRVRNLAS</sequence>
<keyword evidence="1" id="KW-1133">Transmembrane helix</keyword>
<dbReference type="Pfam" id="PF11255">
    <property type="entry name" value="DUF3054"/>
    <property type="match status" value="1"/>
</dbReference>
<dbReference type="EMBL" id="JAGIOE010000001">
    <property type="protein sequence ID" value="MBP2374776.1"/>
    <property type="molecule type" value="Genomic_DNA"/>
</dbReference>
<evidence type="ECO:0000313" key="2">
    <source>
        <dbReference type="EMBL" id="MBP2374776.1"/>
    </source>
</evidence>
<feature type="transmembrane region" description="Helical" evidence="1">
    <location>
        <begin position="93"/>
        <end position="113"/>
    </location>
</feature>
<keyword evidence="1" id="KW-0812">Transmembrane</keyword>
<dbReference type="Proteomes" id="UP000766570">
    <property type="component" value="Unassembled WGS sequence"/>
</dbReference>
<gene>
    <name evidence="2" type="ORF">JOF46_002688</name>
</gene>
<organism evidence="2 3">
    <name type="scientific">Paeniglutamicibacter psychrophenolicus</name>
    <dbReference type="NCBI Taxonomy" id="257454"/>
    <lineage>
        <taxon>Bacteria</taxon>
        <taxon>Bacillati</taxon>
        <taxon>Actinomycetota</taxon>
        <taxon>Actinomycetes</taxon>
        <taxon>Micrococcales</taxon>
        <taxon>Micrococcaceae</taxon>
        <taxon>Paeniglutamicibacter</taxon>
    </lineage>
</organism>
<feature type="transmembrane region" description="Helical" evidence="1">
    <location>
        <begin position="31"/>
        <end position="54"/>
    </location>
</feature>